<keyword evidence="1" id="KW-0732">Signal</keyword>
<feature type="signal peptide" evidence="1">
    <location>
        <begin position="1"/>
        <end position="25"/>
    </location>
</feature>
<dbReference type="RefSeq" id="WP_072698046.1">
    <property type="nucleotide sequence ID" value="NZ_FRDI01000020.1"/>
</dbReference>
<evidence type="ECO:0008006" key="4">
    <source>
        <dbReference type="Google" id="ProtNLM"/>
    </source>
</evidence>
<evidence type="ECO:0000256" key="1">
    <source>
        <dbReference type="SAM" id="SignalP"/>
    </source>
</evidence>
<keyword evidence="3" id="KW-1185">Reference proteome</keyword>
<protein>
    <recommendedName>
        <fullName evidence="4">LTXXQ motif family protein</fullName>
    </recommendedName>
</protein>
<evidence type="ECO:0000313" key="2">
    <source>
        <dbReference type="EMBL" id="SHN73152.1"/>
    </source>
</evidence>
<dbReference type="EMBL" id="FRDI01000020">
    <property type="protein sequence ID" value="SHN73152.1"/>
    <property type="molecule type" value="Genomic_DNA"/>
</dbReference>
<evidence type="ECO:0000313" key="3">
    <source>
        <dbReference type="Proteomes" id="UP000186469"/>
    </source>
</evidence>
<accession>A0A1M7TQZ7</accession>
<dbReference type="AlphaFoldDB" id="A0A1M7TQZ7"/>
<name>A0A1M7TQZ7_9BACT</name>
<reference evidence="2 3" key="1">
    <citation type="submission" date="2016-12" db="EMBL/GenBank/DDBJ databases">
        <authorList>
            <person name="Song W.-J."/>
            <person name="Kurnit D.M."/>
        </authorList>
    </citation>
    <scope>NUCLEOTIDE SEQUENCE [LARGE SCALE GENOMIC DNA]</scope>
    <source>
        <strain evidence="2 3">DSM 11393</strain>
    </source>
</reference>
<proteinExistence type="predicted"/>
<sequence>MKRYFLRCVALCALVSAFCVNSAFANEYSNQAGKLQRLDQLEQRMLAKQMRLITQATTEREKATIEQDTREKQARLQKFKNKVAQVR</sequence>
<dbReference type="Proteomes" id="UP000186469">
    <property type="component" value="Unassembled WGS sequence"/>
</dbReference>
<feature type="chain" id="PRO_5012658451" description="LTXXQ motif family protein" evidence="1">
    <location>
        <begin position="26"/>
        <end position="87"/>
    </location>
</feature>
<organism evidence="2 3">
    <name type="scientific">Desulfovibrio litoralis DSM 11393</name>
    <dbReference type="NCBI Taxonomy" id="1121455"/>
    <lineage>
        <taxon>Bacteria</taxon>
        <taxon>Pseudomonadati</taxon>
        <taxon>Thermodesulfobacteriota</taxon>
        <taxon>Desulfovibrionia</taxon>
        <taxon>Desulfovibrionales</taxon>
        <taxon>Desulfovibrionaceae</taxon>
        <taxon>Desulfovibrio</taxon>
    </lineage>
</organism>
<gene>
    <name evidence="2" type="ORF">SAMN02745728_02386</name>
</gene>